<name>A0ABD3NIM9_9STRA</name>
<organism evidence="8 9">
    <name type="scientific">Cyclotella atomus</name>
    <dbReference type="NCBI Taxonomy" id="382360"/>
    <lineage>
        <taxon>Eukaryota</taxon>
        <taxon>Sar</taxon>
        <taxon>Stramenopiles</taxon>
        <taxon>Ochrophyta</taxon>
        <taxon>Bacillariophyta</taxon>
        <taxon>Coscinodiscophyceae</taxon>
        <taxon>Thalassiosirophycidae</taxon>
        <taxon>Stephanodiscales</taxon>
        <taxon>Stephanodiscaceae</taxon>
        <taxon>Cyclotella</taxon>
    </lineage>
</organism>
<dbReference type="InterPro" id="IPR007741">
    <property type="entry name" value="Ribosomal_mL43/mS25/NADH_DH"/>
</dbReference>
<dbReference type="GO" id="GO:0005739">
    <property type="term" value="C:mitochondrion"/>
    <property type="evidence" value="ECO:0007669"/>
    <property type="project" value="UniProtKB-SubCell"/>
</dbReference>
<proteinExistence type="inferred from homology"/>
<comment type="caution">
    <text evidence="8">The sequence shown here is derived from an EMBL/GenBank/DDBJ whole genome shotgun (WGS) entry which is preliminary data.</text>
</comment>
<protein>
    <recommendedName>
        <fullName evidence="6">Large ribosomal subunit protein mL43</fullName>
    </recommendedName>
</protein>
<dbReference type="Pfam" id="PF05047">
    <property type="entry name" value="L51_S25_CI-B8"/>
    <property type="match status" value="1"/>
</dbReference>
<dbReference type="AlphaFoldDB" id="A0ABD3NIM9"/>
<dbReference type="GO" id="GO:0005840">
    <property type="term" value="C:ribosome"/>
    <property type="evidence" value="ECO:0007669"/>
    <property type="project" value="UniProtKB-KW"/>
</dbReference>
<gene>
    <name evidence="8" type="ORF">ACHAWO_011907</name>
</gene>
<evidence type="ECO:0000256" key="6">
    <source>
        <dbReference type="ARBA" id="ARBA00035188"/>
    </source>
</evidence>
<keyword evidence="4" id="KW-0496">Mitochondrion</keyword>
<dbReference type="EMBL" id="JALLPJ020001141">
    <property type="protein sequence ID" value="KAL3775707.1"/>
    <property type="molecule type" value="Genomic_DNA"/>
</dbReference>
<reference evidence="8 9" key="1">
    <citation type="submission" date="2024-10" db="EMBL/GenBank/DDBJ databases">
        <title>Updated reference genomes for cyclostephanoid diatoms.</title>
        <authorList>
            <person name="Roberts W.R."/>
            <person name="Alverson A.J."/>
        </authorList>
    </citation>
    <scope>NUCLEOTIDE SEQUENCE [LARGE SCALE GENOMIC DNA]</scope>
    <source>
        <strain evidence="8 9">AJA010-31</strain>
    </source>
</reference>
<keyword evidence="5" id="KW-0687">Ribonucleoprotein</keyword>
<accession>A0ABD3NIM9</accession>
<dbReference type="InterPro" id="IPR036249">
    <property type="entry name" value="Thioredoxin-like_sf"/>
</dbReference>
<evidence type="ECO:0000256" key="3">
    <source>
        <dbReference type="ARBA" id="ARBA00022980"/>
    </source>
</evidence>
<dbReference type="Proteomes" id="UP001530400">
    <property type="component" value="Unassembled WGS sequence"/>
</dbReference>
<keyword evidence="9" id="KW-1185">Reference proteome</keyword>
<dbReference type="PANTHER" id="PTHR21396:SF2">
    <property type="entry name" value="LARGE RIBOSOMAL SUBUNIT PROTEIN ML43"/>
    <property type="match status" value="1"/>
</dbReference>
<dbReference type="GO" id="GO:1990904">
    <property type="term" value="C:ribonucleoprotein complex"/>
    <property type="evidence" value="ECO:0007669"/>
    <property type="project" value="UniProtKB-KW"/>
</dbReference>
<dbReference type="InterPro" id="IPR039927">
    <property type="entry name" value="Ribosomal_mL43"/>
</dbReference>
<dbReference type="Gene3D" id="3.40.30.10">
    <property type="entry name" value="Glutaredoxin"/>
    <property type="match status" value="1"/>
</dbReference>
<evidence type="ECO:0000256" key="5">
    <source>
        <dbReference type="ARBA" id="ARBA00023274"/>
    </source>
</evidence>
<evidence type="ECO:0000313" key="9">
    <source>
        <dbReference type="Proteomes" id="UP001530400"/>
    </source>
</evidence>
<evidence type="ECO:0000256" key="1">
    <source>
        <dbReference type="ARBA" id="ARBA00004173"/>
    </source>
</evidence>
<comment type="subcellular location">
    <subcellularLocation>
        <location evidence="1">Mitochondrion</location>
    </subcellularLocation>
</comment>
<dbReference type="SUPFAM" id="SSF52833">
    <property type="entry name" value="Thioredoxin-like"/>
    <property type="match status" value="1"/>
</dbReference>
<comment type="similarity">
    <text evidence="2">Belongs to the mitochondrion-specific ribosomal protein mL43 family.</text>
</comment>
<dbReference type="SMART" id="SM00916">
    <property type="entry name" value="L51_S25_CI-B8"/>
    <property type="match status" value="1"/>
</dbReference>
<evidence type="ECO:0000259" key="7">
    <source>
        <dbReference type="SMART" id="SM00916"/>
    </source>
</evidence>
<keyword evidence="3" id="KW-0689">Ribosomal protein</keyword>
<feature type="domain" description="Ribosomal protein/NADH dehydrogenase" evidence="7">
    <location>
        <begin position="18"/>
        <end position="96"/>
    </location>
</feature>
<dbReference type="PANTHER" id="PTHR21396">
    <property type="entry name" value="39S RIBOSOMAL PROTEIN L43"/>
    <property type="match status" value="1"/>
</dbReference>
<evidence type="ECO:0000256" key="4">
    <source>
        <dbReference type="ARBA" id="ARBA00023128"/>
    </source>
</evidence>
<evidence type="ECO:0000313" key="8">
    <source>
        <dbReference type="EMBL" id="KAL3775707.1"/>
    </source>
</evidence>
<sequence>MATRGIPQLQKLYIRYCEIGGSSNAIREYLTRPPKTSHLIDFANQNPHVKIIVKPRNGHHPYIQGEYITGQSKQVCVKNTTQKRIKEVMNMLRDTSGRKIVRLGGNAVRGDVLSVQGVWTPMLDIKDEKFEMKVVE</sequence>
<evidence type="ECO:0000256" key="2">
    <source>
        <dbReference type="ARBA" id="ARBA00006073"/>
    </source>
</evidence>